<evidence type="ECO:0000256" key="6">
    <source>
        <dbReference type="ARBA" id="ARBA00022748"/>
    </source>
</evidence>
<keyword evidence="8 10" id="KW-0472">Membrane</keyword>
<dbReference type="Pfam" id="PF01578">
    <property type="entry name" value="Cytochrom_C_asm"/>
    <property type="match status" value="1"/>
</dbReference>
<evidence type="ECO:0000256" key="3">
    <source>
        <dbReference type="ARBA" id="ARBA00022475"/>
    </source>
</evidence>
<proteinExistence type="inferred from homology"/>
<sequence>MGALGAAALRGLWLVGWLSLVVHAWAAWSRGRAGKRLRRAALWAQFFLAALACASLVVLLVREDARYAYVAEYTGPGLPVLYRIAALWGGNAGSLLFWTALITLYGAVMAWAQPRDGDDRAFTWAGGVLSAVAFAFATLLVFAANPFVRLPGPTASPVSASGGLSPLLQNPGMAVHPVDVYLGLTGMTVPFAWGVAGWVLRLPEDEWFPVVRRWTLVAWSFLTIGMLYGARWSYEVLGWGGYWAWDPVENASLLPWLSATAFLHTAMAQERRGMFRRWNAVLVAVSFWLSLFATFLTRSGALWSIHAFASSRLGPWLLVVMLVFAAGAALAIARVWRSLTPRARIERVLSREGGVWLNNLLLLSALATVLCGTVLPWWSQLVAGRSLTVSAAFYNAVNAPLFVCLLLGMGLAPWLAWRQMKRDDAWAWIARAALFALVMGLATAASLHAVYRRSPWLAVAALTAAWFVIASAAADVYRSLRSAVSSRRGAARADRGRGSALALWLWLRAHRRRIGAYLVHVGVAVCAIGVAASGAYHLEVQRVMRPGAQLTVGRYDLTFTGLGVTPGQRARTLYANVLVARGGRVLGVMQPSATFYPDGTPPLTRVAIYSEPWSDLYLVLLGTGDGGSAVLDAHLNPMVAWIWFGGEVLLAGSLLCLWPKTLRVPVRSPLRRAAVAGTVVLVILAAAGGTAWGAPRANTRPSASARADMRVPRLDVVLIPAPVRGVMDVVERMQVTNRGSEPRSIRLALPGDSRRVTVNPGHWRWAGVQGGMKWIEVAPGVSPGATAAETVTYTVPYSAAGTALSLTTAYDADVIRLFLPEGGWFVSAEGLLAATQTTAMGGTAWRVYTRLSQPGGVPWVVHVATMPHPFFAPTPAGLPVLGRVAGAQVDVWQVMGNLGWITAVIALAAWGTWSSRRRSRSSAEDPGEHAGG</sequence>
<evidence type="ECO:0000313" key="13">
    <source>
        <dbReference type="EMBL" id="GGI95749.1"/>
    </source>
</evidence>
<dbReference type="InterPro" id="IPR002541">
    <property type="entry name" value="Cyt_c_assembly"/>
</dbReference>
<dbReference type="GO" id="GO:0020037">
    <property type="term" value="F:heme binding"/>
    <property type="evidence" value="ECO:0007669"/>
    <property type="project" value="InterPro"/>
</dbReference>
<feature type="transmembrane region" description="Helical" evidence="10">
    <location>
        <begin position="250"/>
        <end position="266"/>
    </location>
</feature>
<dbReference type="InterPro" id="IPR003567">
    <property type="entry name" value="Cyt_c_biogenesis"/>
</dbReference>
<dbReference type="EMBL" id="BMOY01000002">
    <property type="protein sequence ID" value="GGI95749.1"/>
    <property type="molecule type" value="Genomic_DNA"/>
</dbReference>
<dbReference type="RefSeq" id="WP_188880596.1">
    <property type="nucleotide sequence ID" value="NZ_BMOY01000002.1"/>
</dbReference>
<dbReference type="InterPro" id="IPR032523">
    <property type="entry name" value="CcmF_C"/>
</dbReference>
<dbReference type="InterPro" id="IPR003568">
    <property type="entry name" value="Cyt_c_biogenesis_CcmF"/>
</dbReference>
<evidence type="ECO:0000256" key="5">
    <source>
        <dbReference type="ARBA" id="ARBA00022692"/>
    </source>
</evidence>
<dbReference type="PANTHER" id="PTHR43653:SF1">
    <property type="entry name" value="CYTOCHROME C-TYPE BIOGENESIS PROTEIN CCMF"/>
    <property type="match status" value="1"/>
</dbReference>
<feature type="transmembrane region" description="Helical" evidence="10">
    <location>
        <begin position="638"/>
        <end position="658"/>
    </location>
</feature>
<keyword evidence="5 10" id="KW-0812">Transmembrane</keyword>
<evidence type="ECO:0000256" key="9">
    <source>
        <dbReference type="ARBA" id="ARBA00037230"/>
    </source>
</evidence>
<evidence type="ECO:0000259" key="12">
    <source>
        <dbReference type="Pfam" id="PF16327"/>
    </source>
</evidence>
<feature type="domain" description="Cytochrome c-type biogenesis protein CcmF C-terminal" evidence="12">
    <location>
        <begin position="320"/>
        <end position="658"/>
    </location>
</feature>
<feature type="transmembrane region" description="Helical" evidence="10">
    <location>
        <begin position="399"/>
        <end position="417"/>
    </location>
</feature>
<comment type="subcellular location">
    <subcellularLocation>
        <location evidence="1">Cell inner membrane</location>
        <topology evidence="1">Multi-pass membrane protein</topology>
    </subcellularLocation>
</comment>
<keyword evidence="3" id="KW-1003">Cell membrane</keyword>
<dbReference type="Pfam" id="PF16327">
    <property type="entry name" value="CcmF_C"/>
    <property type="match status" value="1"/>
</dbReference>
<feature type="transmembrane region" description="Helical" evidence="10">
    <location>
        <begin position="214"/>
        <end position="230"/>
    </location>
</feature>
<dbReference type="PANTHER" id="PTHR43653">
    <property type="entry name" value="CYTOCHROME C ASSEMBLY PROTEIN-RELATED"/>
    <property type="match status" value="1"/>
</dbReference>
<comment type="function">
    <text evidence="9">Required for the biogenesis of c-type cytochromes. Possible subunit of a heme lyase.</text>
</comment>
<dbReference type="AlphaFoldDB" id="A0A917NFF6"/>
<dbReference type="Proteomes" id="UP000637695">
    <property type="component" value="Unassembled WGS sequence"/>
</dbReference>
<reference evidence="13" key="1">
    <citation type="journal article" date="2014" name="Int. J. Syst. Evol. Microbiol.">
        <title>Complete genome sequence of Corynebacterium casei LMG S-19264T (=DSM 44701T), isolated from a smear-ripened cheese.</title>
        <authorList>
            <consortium name="US DOE Joint Genome Institute (JGI-PGF)"/>
            <person name="Walter F."/>
            <person name="Albersmeier A."/>
            <person name="Kalinowski J."/>
            <person name="Ruckert C."/>
        </authorList>
    </citation>
    <scope>NUCLEOTIDE SEQUENCE</scope>
    <source>
        <strain evidence="13">JCM 18487</strain>
    </source>
</reference>
<reference evidence="13" key="2">
    <citation type="submission" date="2020-09" db="EMBL/GenBank/DDBJ databases">
        <authorList>
            <person name="Sun Q."/>
            <person name="Ohkuma M."/>
        </authorList>
    </citation>
    <scope>NUCLEOTIDE SEQUENCE</scope>
    <source>
        <strain evidence="13">JCM 18487</strain>
    </source>
</reference>
<feature type="transmembrane region" description="Helical" evidence="10">
    <location>
        <begin position="356"/>
        <end position="379"/>
    </location>
</feature>
<evidence type="ECO:0000256" key="10">
    <source>
        <dbReference type="SAM" id="Phobius"/>
    </source>
</evidence>
<feature type="transmembrane region" description="Helical" evidence="10">
    <location>
        <begin position="514"/>
        <end position="536"/>
    </location>
</feature>
<feature type="transmembrane region" description="Helical" evidence="10">
    <location>
        <begin position="180"/>
        <end position="202"/>
    </location>
</feature>
<feature type="transmembrane region" description="Helical" evidence="10">
    <location>
        <begin position="6"/>
        <end position="28"/>
    </location>
</feature>
<keyword evidence="6" id="KW-0201">Cytochrome c-type biogenesis</keyword>
<organism evidence="13 14">
    <name type="scientific">Alicyclobacillus cellulosilyticus</name>
    <dbReference type="NCBI Taxonomy" id="1003997"/>
    <lineage>
        <taxon>Bacteria</taxon>
        <taxon>Bacillati</taxon>
        <taxon>Bacillota</taxon>
        <taxon>Bacilli</taxon>
        <taxon>Bacillales</taxon>
        <taxon>Alicyclobacillaceae</taxon>
        <taxon>Alicyclobacillus</taxon>
    </lineage>
</organism>
<evidence type="ECO:0000256" key="8">
    <source>
        <dbReference type="ARBA" id="ARBA00023136"/>
    </source>
</evidence>
<feature type="transmembrane region" description="Helical" evidence="10">
    <location>
        <begin position="891"/>
        <end position="913"/>
    </location>
</feature>
<evidence type="ECO:0000256" key="1">
    <source>
        <dbReference type="ARBA" id="ARBA00004429"/>
    </source>
</evidence>
<comment type="caution">
    <text evidence="13">The sequence shown here is derived from an EMBL/GenBank/DDBJ whole genome shotgun (WGS) entry which is preliminary data.</text>
</comment>
<name>A0A917NFF6_9BACL</name>
<evidence type="ECO:0000256" key="2">
    <source>
        <dbReference type="ARBA" id="ARBA00009186"/>
    </source>
</evidence>
<evidence type="ECO:0000313" key="14">
    <source>
        <dbReference type="Proteomes" id="UP000637695"/>
    </source>
</evidence>
<feature type="transmembrane region" description="Helical" evidence="10">
    <location>
        <begin position="278"/>
        <end position="296"/>
    </location>
</feature>
<dbReference type="PRINTS" id="PR01410">
    <property type="entry name" value="CCBIOGENESIS"/>
</dbReference>
<feature type="transmembrane region" description="Helical" evidence="10">
    <location>
        <begin position="316"/>
        <end position="336"/>
    </location>
</feature>
<gene>
    <name evidence="13" type="ORF">GCM10010885_01760</name>
</gene>
<comment type="similarity">
    <text evidence="2">Belongs to the CcmF/CycK/Ccl1/NrfE/CcsA family.</text>
</comment>
<evidence type="ECO:0008006" key="15">
    <source>
        <dbReference type="Google" id="ProtNLM"/>
    </source>
</evidence>
<evidence type="ECO:0000256" key="7">
    <source>
        <dbReference type="ARBA" id="ARBA00022989"/>
    </source>
</evidence>
<dbReference type="GO" id="GO:0015232">
    <property type="term" value="F:heme transmembrane transporter activity"/>
    <property type="evidence" value="ECO:0007669"/>
    <property type="project" value="InterPro"/>
</dbReference>
<feature type="transmembrane region" description="Helical" evidence="10">
    <location>
        <begin position="670"/>
        <end position="694"/>
    </location>
</feature>
<protein>
    <recommendedName>
        <fullName evidence="15">Cytochrome c-type biogenesis protein CcmF</fullName>
    </recommendedName>
</protein>
<accession>A0A917NFF6</accession>
<keyword evidence="4" id="KW-0997">Cell inner membrane</keyword>
<dbReference type="PRINTS" id="PR01411">
    <property type="entry name" value="CCMFBIOGNSIS"/>
</dbReference>
<feature type="transmembrane region" description="Helical" evidence="10">
    <location>
        <begin position="81"/>
        <end position="109"/>
    </location>
</feature>
<feature type="transmembrane region" description="Helical" evidence="10">
    <location>
        <begin position="456"/>
        <end position="477"/>
    </location>
</feature>
<dbReference type="GO" id="GO:0017004">
    <property type="term" value="P:cytochrome complex assembly"/>
    <property type="evidence" value="ECO:0007669"/>
    <property type="project" value="UniProtKB-KW"/>
</dbReference>
<feature type="domain" description="Cytochrome c assembly protein" evidence="11">
    <location>
        <begin position="88"/>
        <end position="299"/>
    </location>
</feature>
<feature type="transmembrane region" description="Helical" evidence="10">
    <location>
        <begin position="40"/>
        <end position="61"/>
    </location>
</feature>
<keyword evidence="14" id="KW-1185">Reference proteome</keyword>
<feature type="transmembrane region" description="Helical" evidence="10">
    <location>
        <begin position="429"/>
        <end position="450"/>
    </location>
</feature>
<evidence type="ECO:0000259" key="11">
    <source>
        <dbReference type="Pfam" id="PF01578"/>
    </source>
</evidence>
<keyword evidence="7 10" id="KW-1133">Transmembrane helix</keyword>
<dbReference type="GO" id="GO:0005886">
    <property type="term" value="C:plasma membrane"/>
    <property type="evidence" value="ECO:0007669"/>
    <property type="project" value="UniProtKB-SubCell"/>
</dbReference>
<evidence type="ECO:0000256" key="4">
    <source>
        <dbReference type="ARBA" id="ARBA00022519"/>
    </source>
</evidence>
<feature type="transmembrane region" description="Helical" evidence="10">
    <location>
        <begin position="121"/>
        <end position="144"/>
    </location>
</feature>